<dbReference type="SMART" id="SM00382">
    <property type="entry name" value="AAA"/>
    <property type="match status" value="1"/>
</dbReference>
<dbReference type="CDD" id="cd03220">
    <property type="entry name" value="ABC_KpsT_Wzt"/>
    <property type="match status" value="1"/>
</dbReference>
<protein>
    <submittedName>
        <fullName evidence="7">ABC transporter ATP-binding protein</fullName>
    </submittedName>
</protein>
<dbReference type="GO" id="GO:0140359">
    <property type="term" value="F:ABC-type transporter activity"/>
    <property type="evidence" value="ECO:0007669"/>
    <property type="project" value="InterPro"/>
</dbReference>
<comment type="function">
    <text evidence="5">Involved in beta-(1--&gt;2)glucan export. Transmembrane domains (TMD) form a pore in the inner membrane and the ATP-binding domain (NBD) is responsible for energy generation.</text>
</comment>
<evidence type="ECO:0000313" key="7">
    <source>
        <dbReference type="EMBL" id="QWG25103.1"/>
    </source>
</evidence>
<dbReference type="Pfam" id="PF00005">
    <property type="entry name" value="ABC_tran"/>
    <property type="match status" value="1"/>
</dbReference>
<reference evidence="7 8" key="1">
    <citation type="submission" date="2021-06" db="EMBL/GenBank/DDBJ databases">
        <title>Bradyrhizobium sp. S2-11-4 Genome sequencing.</title>
        <authorList>
            <person name="Jin L."/>
        </authorList>
    </citation>
    <scope>NUCLEOTIDE SEQUENCE [LARGE SCALE GENOMIC DNA]</scope>
    <source>
        <strain evidence="7 8">S2-11-4</strain>
    </source>
</reference>
<dbReference type="AlphaFoldDB" id="A0A975P123"/>
<dbReference type="RefSeq" id="WP_215605843.1">
    <property type="nucleotide sequence ID" value="NZ_CP076136.1"/>
</dbReference>
<keyword evidence="3" id="KW-0547">Nucleotide-binding</keyword>
<proteinExistence type="inferred from homology"/>
<dbReference type="PANTHER" id="PTHR46743">
    <property type="entry name" value="TEICHOIC ACIDS EXPORT ATP-BINDING PROTEIN TAGH"/>
    <property type="match status" value="1"/>
</dbReference>
<evidence type="ECO:0000256" key="5">
    <source>
        <dbReference type="ARBA" id="ARBA00024722"/>
    </source>
</evidence>
<dbReference type="GO" id="GO:0016020">
    <property type="term" value="C:membrane"/>
    <property type="evidence" value="ECO:0007669"/>
    <property type="project" value="InterPro"/>
</dbReference>
<dbReference type="SUPFAM" id="SSF52540">
    <property type="entry name" value="P-loop containing nucleoside triphosphate hydrolases"/>
    <property type="match status" value="1"/>
</dbReference>
<gene>
    <name evidence="7" type="ORF">KMZ93_09600</name>
</gene>
<dbReference type="CDD" id="cd10147">
    <property type="entry name" value="Wzt_C-like"/>
    <property type="match status" value="1"/>
</dbReference>
<evidence type="ECO:0000313" key="8">
    <source>
        <dbReference type="Proteomes" id="UP000676951"/>
    </source>
</evidence>
<dbReference type="Pfam" id="PF14524">
    <property type="entry name" value="Wzt_C"/>
    <property type="match status" value="1"/>
</dbReference>
<keyword evidence="4 7" id="KW-0067">ATP-binding</keyword>
<organism evidence="7 8">
    <name type="scientific">Bradyrhizobium sediminis</name>
    <dbReference type="NCBI Taxonomy" id="2840469"/>
    <lineage>
        <taxon>Bacteria</taxon>
        <taxon>Pseudomonadati</taxon>
        <taxon>Pseudomonadota</taxon>
        <taxon>Alphaproteobacteria</taxon>
        <taxon>Hyphomicrobiales</taxon>
        <taxon>Nitrobacteraceae</taxon>
        <taxon>Bradyrhizobium</taxon>
    </lineage>
</organism>
<sequence length="399" mass="44418">MKNLVGHLKEYTSLVGRDEADYFWALRDVSFEVKPGEILGIVGRNGSGKSTLLKILSGVTDPTEGCAELRGRVGSLLEVGTGFHPDLTGRENIFMAGALLGLNRAEIAKQLDEIIDFAGIDRFIDAPVKRYSSGMYVRLAFSVASLLRSDILILDEVLAVGDGAFREKSEKNISKIANDGRTVLLVSHNMQAIRHMCERAIVLDKGRLVANQPADEAVSYYLRLMHPDEGTDLRHLPPLVDLTAVESEDWPRPFKTIKSVETATPSGPTRVFQTGETMLIRIAYDMPRLIEPCYFTIFVVNDVGERMFVSYSYHDQDKTEFPQSGVVECRIEGLPLLDGIFHIDLDFGAVQSLGGLRHLDYINRATTFAVEQGDFLSFTRPNLKNQGLFALRSRWLAFG</sequence>
<dbReference type="InterPro" id="IPR015860">
    <property type="entry name" value="ABC_transpr_TagH-like"/>
</dbReference>
<evidence type="ECO:0000256" key="4">
    <source>
        <dbReference type="ARBA" id="ARBA00022840"/>
    </source>
</evidence>
<dbReference type="Gene3D" id="3.40.50.300">
    <property type="entry name" value="P-loop containing nucleotide triphosphate hydrolases"/>
    <property type="match status" value="1"/>
</dbReference>
<name>A0A975P123_9BRAD</name>
<comment type="similarity">
    <text evidence="1">Belongs to the ABC transporter superfamily.</text>
</comment>
<feature type="domain" description="ABC transporter" evidence="6">
    <location>
        <begin position="9"/>
        <end position="230"/>
    </location>
</feature>
<accession>A0A975P123</accession>
<dbReference type="Gene3D" id="2.70.50.60">
    <property type="entry name" value="abc- transporter (atp binding component) like domain"/>
    <property type="match status" value="1"/>
</dbReference>
<keyword evidence="8" id="KW-1185">Reference proteome</keyword>
<dbReference type="InterPro" id="IPR003593">
    <property type="entry name" value="AAA+_ATPase"/>
</dbReference>
<dbReference type="InterPro" id="IPR050683">
    <property type="entry name" value="Bact_Polysacc_Export_ATP-bd"/>
</dbReference>
<keyword evidence="2" id="KW-0813">Transport</keyword>
<dbReference type="InterPro" id="IPR003439">
    <property type="entry name" value="ABC_transporter-like_ATP-bd"/>
</dbReference>
<dbReference type="GO" id="GO:0016887">
    <property type="term" value="F:ATP hydrolysis activity"/>
    <property type="evidence" value="ECO:0007669"/>
    <property type="project" value="InterPro"/>
</dbReference>
<dbReference type="GO" id="GO:0005524">
    <property type="term" value="F:ATP binding"/>
    <property type="evidence" value="ECO:0007669"/>
    <property type="project" value="UniProtKB-KW"/>
</dbReference>
<dbReference type="PROSITE" id="PS50893">
    <property type="entry name" value="ABC_TRANSPORTER_2"/>
    <property type="match status" value="1"/>
</dbReference>
<evidence type="ECO:0000259" key="6">
    <source>
        <dbReference type="PROSITE" id="PS50893"/>
    </source>
</evidence>
<dbReference type="PANTHER" id="PTHR46743:SF2">
    <property type="entry name" value="TEICHOIC ACIDS EXPORT ATP-BINDING PROTEIN TAGH"/>
    <property type="match status" value="1"/>
</dbReference>
<dbReference type="EMBL" id="CP076136">
    <property type="protein sequence ID" value="QWG25103.1"/>
    <property type="molecule type" value="Genomic_DNA"/>
</dbReference>
<evidence type="ECO:0000256" key="3">
    <source>
        <dbReference type="ARBA" id="ARBA00022741"/>
    </source>
</evidence>
<dbReference type="InterPro" id="IPR027417">
    <property type="entry name" value="P-loop_NTPase"/>
</dbReference>
<evidence type="ECO:0000256" key="1">
    <source>
        <dbReference type="ARBA" id="ARBA00005417"/>
    </source>
</evidence>
<dbReference type="InterPro" id="IPR029439">
    <property type="entry name" value="Wzt_C"/>
</dbReference>
<dbReference type="Proteomes" id="UP000676951">
    <property type="component" value="Chromosome"/>
</dbReference>
<evidence type="ECO:0000256" key="2">
    <source>
        <dbReference type="ARBA" id="ARBA00022448"/>
    </source>
</evidence>